<gene>
    <name evidence="6" type="ORF">BU14_0234s0015</name>
</gene>
<dbReference type="AlphaFoldDB" id="A0A1X6P3R6"/>
<accession>A0A1X6P3R6</accession>
<feature type="region of interest" description="Disordered" evidence="4">
    <location>
        <begin position="147"/>
        <end position="176"/>
    </location>
</feature>
<dbReference type="InterPro" id="IPR038765">
    <property type="entry name" value="Papain-like_cys_pep_sf"/>
</dbReference>
<dbReference type="Pfam" id="PF02902">
    <property type="entry name" value="Peptidase_C48"/>
    <property type="match status" value="1"/>
</dbReference>
<evidence type="ECO:0000256" key="2">
    <source>
        <dbReference type="ARBA" id="ARBA00022670"/>
    </source>
</evidence>
<evidence type="ECO:0000259" key="5">
    <source>
        <dbReference type="Pfam" id="PF02902"/>
    </source>
</evidence>
<organism evidence="6 7">
    <name type="scientific">Porphyra umbilicalis</name>
    <name type="common">Purple laver</name>
    <name type="synonym">Red alga</name>
    <dbReference type="NCBI Taxonomy" id="2786"/>
    <lineage>
        <taxon>Eukaryota</taxon>
        <taxon>Rhodophyta</taxon>
        <taxon>Bangiophyceae</taxon>
        <taxon>Bangiales</taxon>
        <taxon>Bangiaceae</taxon>
        <taxon>Porphyra</taxon>
    </lineage>
</organism>
<sequence length="634" mass="68317">MGQRILTLKMVSNMLQSLGLSSINQITTARVRSVFRSISGAVTPPGKGRIQWTWPQTCPIDLLFNMWEVEAVEKADKKVMVHAACLYPPWHNVIKAGFEERRLAVILAASLDDFWLYHLCKELNVQWMPDLRSSLGCTKAAEAALAPLTKKRGHSPNKGTNKSNKKQRGAKDGEDATEIDSAAAAETGGSTAGTGGSAADAGRLPLVARCSTGDPSSRTDSTRLLVDVLREADGSTLRGLADAVEVPTFRMESTTIENASVGEEERVAASLESQTMSLLLPFDTVVDCMKFYSGNAIDDGSPTASDAILKVSSVSIPTTTITRTALTNMLSVHSYNKDVAMLRETFTWLGHLSVSMDFFPPGLGPIFSPRMSVAALAAEVHEWLSASRVADDAWRFFDEASGADGAEAGSRLYGGQTVTIREVASCCGTSWLTSDTINAAIIELRLASRHAKGYALLTGQMASLLRIDGKQVTLEAAKVAAAEVADEVGDSRWLGMVINLCNAHWVSAFVDLEGREVFVYDSLPGTRDAELEVAVQRVILLCNTVMDKRSVALAPPFVHRGGRTWRETRCVGPTQPDSVSCGLFALAHVLCSFSGVPFAAACPRADLLRLALVHHILSRGRHYASARVTWSDAS</sequence>
<evidence type="ECO:0000313" key="6">
    <source>
        <dbReference type="EMBL" id="OSX75488.1"/>
    </source>
</evidence>
<keyword evidence="3" id="KW-0378">Hydrolase</keyword>
<reference evidence="6 7" key="1">
    <citation type="submission" date="2017-03" db="EMBL/GenBank/DDBJ databases">
        <title>WGS assembly of Porphyra umbilicalis.</title>
        <authorList>
            <person name="Brawley S.H."/>
            <person name="Blouin N.A."/>
            <person name="Ficko-Blean E."/>
            <person name="Wheeler G.L."/>
            <person name="Lohr M."/>
            <person name="Goodson H.V."/>
            <person name="Jenkins J.W."/>
            <person name="Blaby-Haas C.E."/>
            <person name="Helliwell K.E."/>
            <person name="Chan C."/>
            <person name="Marriage T."/>
            <person name="Bhattacharya D."/>
            <person name="Klein A.S."/>
            <person name="Badis Y."/>
            <person name="Brodie J."/>
            <person name="Cao Y."/>
            <person name="Collen J."/>
            <person name="Dittami S.M."/>
            <person name="Gachon C.M."/>
            <person name="Green B.R."/>
            <person name="Karpowicz S."/>
            <person name="Kim J.W."/>
            <person name="Kudahl U."/>
            <person name="Lin S."/>
            <person name="Michel G."/>
            <person name="Mittag M."/>
            <person name="Olson B.J."/>
            <person name="Pangilinan J."/>
            <person name="Peng Y."/>
            <person name="Qiu H."/>
            <person name="Shu S."/>
            <person name="Singer J.T."/>
            <person name="Smith A.G."/>
            <person name="Sprecher B.N."/>
            <person name="Wagner V."/>
            <person name="Wang W."/>
            <person name="Wang Z.-Y."/>
            <person name="Yan J."/>
            <person name="Yarish C."/>
            <person name="Zoeuner-Riek S."/>
            <person name="Zhuang Y."/>
            <person name="Zou Y."/>
            <person name="Lindquist E.A."/>
            <person name="Grimwood J."/>
            <person name="Barry K."/>
            <person name="Rokhsar D.S."/>
            <person name="Schmutz J."/>
            <person name="Stiller J.W."/>
            <person name="Grossman A.R."/>
            <person name="Prochnik S.E."/>
        </authorList>
    </citation>
    <scope>NUCLEOTIDE SEQUENCE [LARGE SCALE GENOMIC DNA]</scope>
    <source>
        <strain evidence="6">4086291</strain>
    </source>
</reference>
<dbReference type="Gene3D" id="3.40.395.10">
    <property type="entry name" value="Adenoviral Proteinase, Chain A"/>
    <property type="match status" value="1"/>
</dbReference>
<name>A0A1X6P3R6_PORUM</name>
<comment type="similarity">
    <text evidence="1">Belongs to the peptidase C48 family.</text>
</comment>
<keyword evidence="2" id="KW-0645">Protease</keyword>
<evidence type="ECO:0000256" key="3">
    <source>
        <dbReference type="ARBA" id="ARBA00022801"/>
    </source>
</evidence>
<evidence type="ECO:0000256" key="1">
    <source>
        <dbReference type="ARBA" id="ARBA00005234"/>
    </source>
</evidence>
<dbReference type="EMBL" id="KV918901">
    <property type="protein sequence ID" value="OSX75488.1"/>
    <property type="molecule type" value="Genomic_DNA"/>
</dbReference>
<dbReference type="InterPro" id="IPR003653">
    <property type="entry name" value="Peptidase_C48_C"/>
</dbReference>
<dbReference type="Proteomes" id="UP000218209">
    <property type="component" value="Unassembled WGS sequence"/>
</dbReference>
<evidence type="ECO:0000313" key="7">
    <source>
        <dbReference type="Proteomes" id="UP000218209"/>
    </source>
</evidence>
<dbReference type="GO" id="GO:0006508">
    <property type="term" value="P:proteolysis"/>
    <property type="evidence" value="ECO:0007669"/>
    <property type="project" value="UniProtKB-KW"/>
</dbReference>
<dbReference type="SUPFAM" id="SSF54001">
    <property type="entry name" value="Cysteine proteinases"/>
    <property type="match status" value="1"/>
</dbReference>
<evidence type="ECO:0000256" key="4">
    <source>
        <dbReference type="SAM" id="MobiDB-lite"/>
    </source>
</evidence>
<keyword evidence="7" id="KW-1185">Reference proteome</keyword>
<proteinExistence type="inferred from homology"/>
<protein>
    <recommendedName>
        <fullName evidence="5">Ubiquitin-like protease family profile domain-containing protein</fullName>
    </recommendedName>
</protein>
<feature type="domain" description="Ubiquitin-like protease family profile" evidence="5">
    <location>
        <begin position="496"/>
        <end position="599"/>
    </location>
</feature>
<dbReference type="GO" id="GO:0008234">
    <property type="term" value="F:cysteine-type peptidase activity"/>
    <property type="evidence" value="ECO:0007669"/>
    <property type="project" value="InterPro"/>
</dbReference>